<dbReference type="EMBL" id="JAPZVI010000014">
    <property type="protein sequence ID" value="MCZ8403411.1"/>
    <property type="molecule type" value="Genomic_DNA"/>
</dbReference>
<dbReference type="Gene3D" id="3.30.470.20">
    <property type="entry name" value="ATP-grasp fold, B domain"/>
    <property type="match status" value="1"/>
</dbReference>
<evidence type="ECO:0000313" key="4">
    <source>
        <dbReference type="Proteomes" id="UP001141992"/>
    </source>
</evidence>
<gene>
    <name evidence="3" type="ORF">O9570_18295</name>
</gene>
<sequence length="728" mass="77851">MTTAAILDWTAAREAGVAGAGGKGWQLARMAHLGVPVPPGFVLAASASLARRPGEPVADALAQALHEALRQRGWLDLPLALRSSSPQEDARTASFAGIHLSCLNVRGAAAAVDAVRHIWDSAWSPQADAYRQRLGLQAEERPMAVVVMPLLPATSSGIAFTCDPLGGRLDRMVIHANWGLGESLVGGQAEGDEYHLHADARQLAWLLARQRIGAKRRATLPAAGGGTQLGEQSAARAAQPVLTPAQVDALAALARDAARALDYSGAPYDLEWVHDGQDFWIVQARPVTAMARHTYPGLQSQPSYWSRGNTREVLPLPMSALEWDGGRLMAERMLTRGFELSGYRTLPGARLAAMFDGRVYLDASVIQWVGHDALGIAPSAMNALLGGPQPEIQVPAPGLAQRWRHALRMLRYLRRAGPLRRRADADLPRQFARARAWLDETPPADSAALGARLLEQFHTVAAADDLFFLQGSGGGALSKLLEWVERARPGQGHALTAALMAGGEPSVTAAQSYDLMALAQRAAREPHTLAWLREPGRDGAAWAWRLPPDSAFRQALAEFLGRYGHRAVYETYLRNPRWREAPDYLLDSVLNLIGADPAALRARQERAARQAWHAVRAALPWWQRPLAAKLLAAARREGAQREAARSVLVAYLAAARRSALELGTRMRGADGLAAADDIFHLTAEEIFALAAGRLAPAAAARAPAAAPARAAPRGPGVALGGAAPGAAG</sequence>
<accession>A0A9X3R580</accession>
<dbReference type="Pfam" id="PF01326">
    <property type="entry name" value="PPDK_N"/>
    <property type="match status" value="1"/>
</dbReference>
<dbReference type="InterPro" id="IPR051549">
    <property type="entry name" value="PEP_Utilizing_Enz"/>
</dbReference>
<keyword evidence="3" id="KW-0670">Pyruvate</keyword>
<reference evidence="3" key="1">
    <citation type="submission" date="2022-12" db="EMBL/GenBank/DDBJ databases">
        <authorList>
            <person name="Voronina O.L."/>
            <person name="Kunda M.S."/>
            <person name="Ryzhova N."/>
            <person name="Aksenova E.I."/>
        </authorList>
    </citation>
    <scope>NUCLEOTIDE SEQUENCE</scope>
    <source>
        <strain evidence="3">SCCH136:Ach223948</strain>
    </source>
</reference>
<proteinExistence type="predicted"/>
<feature type="non-terminal residue" evidence="3">
    <location>
        <position position="728"/>
    </location>
</feature>
<feature type="domain" description="Pyruvate phosphate dikinase AMP/ATP-binding" evidence="2">
    <location>
        <begin position="57"/>
        <end position="292"/>
    </location>
</feature>
<evidence type="ECO:0000256" key="1">
    <source>
        <dbReference type="SAM" id="MobiDB-lite"/>
    </source>
</evidence>
<dbReference type="GO" id="GO:0005524">
    <property type="term" value="F:ATP binding"/>
    <property type="evidence" value="ECO:0007669"/>
    <property type="project" value="InterPro"/>
</dbReference>
<feature type="compositionally biased region" description="Gly residues" evidence="1">
    <location>
        <begin position="717"/>
        <end position="728"/>
    </location>
</feature>
<dbReference type="InterPro" id="IPR002192">
    <property type="entry name" value="PPDK_AMP/ATP-bd"/>
</dbReference>
<comment type="caution">
    <text evidence="3">The sequence shown here is derived from an EMBL/GenBank/DDBJ whole genome shotgun (WGS) entry which is preliminary data.</text>
</comment>
<organism evidence="3 4">
    <name type="scientific">Alcaligenes xylosoxydans xylosoxydans</name>
    <name type="common">Achromobacter xylosoxidans</name>
    <dbReference type="NCBI Taxonomy" id="85698"/>
    <lineage>
        <taxon>Bacteria</taxon>
        <taxon>Pseudomonadati</taxon>
        <taxon>Pseudomonadota</taxon>
        <taxon>Betaproteobacteria</taxon>
        <taxon>Burkholderiales</taxon>
        <taxon>Alcaligenaceae</taxon>
        <taxon>Achromobacter</taxon>
    </lineage>
</organism>
<dbReference type="PANTHER" id="PTHR43615">
    <property type="entry name" value="PHOSPHOENOLPYRUVATE SYNTHASE-RELATED"/>
    <property type="match status" value="1"/>
</dbReference>
<feature type="region of interest" description="Disordered" evidence="1">
    <location>
        <begin position="709"/>
        <end position="728"/>
    </location>
</feature>
<dbReference type="Gene3D" id="3.30.1490.20">
    <property type="entry name" value="ATP-grasp fold, A domain"/>
    <property type="match status" value="2"/>
</dbReference>
<dbReference type="SUPFAM" id="SSF56059">
    <property type="entry name" value="Glutathione synthetase ATP-binding domain-like"/>
    <property type="match status" value="1"/>
</dbReference>
<name>A0A9X3R580_ALCXX</name>
<dbReference type="AlphaFoldDB" id="A0A9X3R580"/>
<evidence type="ECO:0000259" key="2">
    <source>
        <dbReference type="Pfam" id="PF01326"/>
    </source>
</evidence>
<dbReference type="GO" id="GO:0016301">
    <property type="term" value="F:kinase activity"/>
    <property type="evidence" value="ECO:0007669"/>
    <property type="project" value="InterPro"/>
</dbReference>
<dbReference type="PANTHER" id="PTHR43615:SF1">
    <property type="entry name" value="PPDK_N DOMAIN-CONTAINING PROTEIN"/>
    <property type="match status" value="1"/>
</dbReference>
<dbReference type="RefSeq" id="WP_269863987.1">
    <property type="nucleotide sequence ID" value="NZ_JAPZVI010000014.1"/>
</dbReference>
<dbReference type="InterPro" id="IPR013815">
    <property type="entry name" value="ATP_grasp_subdomain_1"/>
</dbReference>
<protein>
    <submittedName>
        <fullName evidence="3">Pyruvate, water dikinase</fullName>
    </submittedName>
</protein>
<evidence type="ECO:0000313" key="3">
    <source>
        <dbReference type="EMBL" id="MCZ8403411.1"/>
    </source>
</evidence>
<dbReference type="Proteomes" id="UP001141992">
    <property type="component" value="Unassembled WGS sequence"/>
</dbReference>